<organism evidence="2">
    <name type="scientific">hydrocarbon metagenome</name>
    <dbReference type="NCBI Taxonomy" id="938273"/>
    <lineage>
        <taxon>unclassified sequences</taxon>
        <taxon>metagenomes</taxon>
        <taxon>ecological metagenomes</taxon>
    </lineage>
</organism>
<keyword evidence="1" id="KW-1133">Transmembrane helix</keyword>
<evidence type="ECO:0000313" key="2">
    <source>
        <dbReference type="EMBL" id="KUG04082.1"/>
    </source>
</evidence>
<protein>
    <submittedName>
        <fullName evidence="2">Uncharacterized protein</fullName>
    </submittedName>
</protein>
<sequence>MKGAGLDLLRAGIWLLIISMIILFSTGGFSEFIYRGF</sequence>
<proteinExistence type="predicted"/>
<comment type="caution">
    <text evidence="2">The sequence shown here is derived from an EMBL/GenBank/DDBJ whole genome shotgun (WGS) entry which is preliminary data.</text>
</comment>
<gene>
    <name evidence="2" type="ORF">ASZ90_018528</name>
</gene>
<name>A0A0W8E644_9ZZZZ</name>
<keyword evidence="1" id="KW-0472">Membrane</keyword>
<reference evidence="2" key="1">
    <citation type="journal article" date="2015" name="Proc. Natl. Acad. Sci. U.S.A.">
        <title>Networks of energetic and metabolic interactions define dynamics in microbial communities.</title>
        <authorList>
            <person name="Embree M."/>
            <person name="Liu J.K."/>
            <person name="Al-Bassam M.M."/>
            <person name="Zengler K."/>
        </authorList>
    </citation>
    <scope>NUCLEOTIDE SEQUENCE</scope>
</reference>
<evidence type="ECO:0000256" key="1">
    <source>
        <dbReference type="SAM" id="Phobius"/>
    </source>
</evidence>
<accession>A0A0W8E644</accession>
<keyword evidence="1" id="KW-0812">Transmembrane</keyword>
<feature type="transmembrane region" description="Helical" evidence="1">
    <location>
        <begin position="12"/>
        <end position="34"/>
    </location>
</feature>
<dbReference type="EMBL" id="LNQE01001860">
    <property type="protein sequence ID" value="KUG04082.1"/>
    <property type="molecule type" value="Genomic_DNA"/>
</dbReference>
<dbReference type="AlphaFoldDB" id="A0A0W8E644"/>